<reference evidence="1 2" key="1">
    <citation type="submission" date="2019-11" db="EMBL/GenBank/DDBJ databases">
        <authorList>
            <person name="Li J."/>
        </authorList>
    </citation>
    <scope>NUCLEOTIDE SEQUENCE [LARGE SCALE GENOMIC DNA]</scope>
    <source>
        <strain evidence="1 2">MF47</strain>
    </source>
</reference>
<proteinExistence type="predicted"/>
<organism evidence="1 2">
    <name type="scientific">Aeromicrobium yanjiei</name>
    <dbReference type="NCBI Taxonomy" id="2662028"/>
    <lineage>
        <taxon>Bacteria</taxon>
        <taxon>Bacillati</taxon>
        <taxon>Actinomycetota</taxon>
        <taxon>Actinomycetes</taxon>
        <taxon>Propionibacteriales</taxon>
        <taxon>Nocardioidaceae</taxon>
        <taxon>Aeromicrobium</taxon>
    </lineage>
</organism>
<protein>
    <submittedName>
        <fullName evidence="1">Uncharacterized protein</fullName>
    </submittedName>
</protein>
<accession>A0A5Q2MCW4</accession>
<gene>
    <name evidence="1" type="ORF">GEV26_05940</name>
</gene>
<dbReference type="KEGG" id="aef:GEV26_05940"/>
<evidence type="ECO:0000313" key="1">
    <source>
        <dbReference type="EMBL" id="QGG40937.1"/>
    </source>
</evidence>
<dbReference type="AlphaFoldDB" id="A0A5Q2MCW4"/>
<name>A0A5Q2MCW4_9ACTN</name>
<evidence type="ECO:0000313" key="2">
    <source>
        <dbReference type="Proteomes" id="UP000392064"/>
    </source>
</evidence>
<dbReference type="EMBL" id="CP045737">
    <property type="protein sequence ID" value="QGG40937.1"/>
    <property type="molecule type" value="Genomic_DNA"/>
</dbReference>
<dbReference type="RefSeq" id="WP_153652208.1">
    <property type="nucleotide sequence ID" value="NZ_CP045737.1"/>
</dbReference>
<keyword evidence="2" id="KW-1185">Reference proteome</keyword>
<sequence>MTDEIPPLLPPDQMPPLRVVADLDRFWRSLKGPWGFTRPQLWCVMLGPEGEWTSVFMKIEDCPDRPDPAMVRSLFGTLTSVVLDHAPGGSLALMYARPGPDDHRADDRCWARGLDEAGRRAPVDVWPVFLANDVCVRIAAPDDLAA</sequence>
<dbReference type="Proteomes" id="UP000392064">
    <property type="component" value="Chromosome"/>
</dbReference>